<organism evidence="10 11">
    <name type="scientific">Microbacterium phycohabitans</name>
    <dbReference type="NCBI Taxonomy" id="3075993"/>
    <lineage>
        <taxon>Bacteria</taxon>
        <taxon>Bacillati</taxon>
        <taxon>Actinomycetota</taxon>
        <taxon>Actinomycetes</taxon>
        <taxon>Micrococcales</taxon>
        <taxon>Microbacteriaceae</taxon>
        <taxon>Microbacterium</taxon>
    </lineage>
</organism>
<dbReference type="Proteomes" id="UP001261125">
    <property type="component" value="Unassembled WGS sequence"/>
</dbReference>
<keyword evidence="5 7" id="KW-0472">Membrane</keyword>
<feature type="domain" description="ABC3 transporter permease C-terminal" evidence="8">
    <location>
        <begin position="304"/>
        <end position="421"/>
    </location>
</feature>
<evidence type="ECO:0000256" key="3">
    <source>
        <dbReference type="ARBA" id="ARBA00022692"/>
    </source>
</evidence>
<accession>A0ABU3SQC7</accession>
<keyword evidence="3 7" id="KW-0812">Transmembrane</keyword>
<comment type="caution">
    <text evidence="10">The sequence shown here is derived from an EMBL/GenBank/DDBJ whole genome shotgun (WGS) entry which is preliminary data.</text>
</comment>
<evidence type="ECO:0000256" key="7">
    <source>
        <dbReference type="SAM" id="Phobius"/>
    </source>
</evidence>
<evidence type="ECO:0000259" key="8">
    <source>
        <dbReference type="Pfam" id="PF02687"/>
    </source>
</evidence>
<feature type="transmembrane region" description="Helical" evidence="7">
    <location>
        <begin position="392"/>
        <end position="420"/>
    </location>
</feature>
<feature type="domain" description="MacB-like periplasmic core" evidence="9">
    <location>
        <begin position="26"/>
        <end position="202"/>
    </location>
</feature>
<evidence type="ECO:0000256" key="5">
    <source>
        <dbReference type="ARBA" id="ARBA00023136"/>
    </source>
</evidence>
<evidence type="ECO:0000256" key="6">
    <source>
        <dbReference type="ARBA" id="ARBA00038076"/>
    </source>
</evidence>
<keyword evidence="4 7" id="KW-1133">Transmembrane helix</keyword>
<dbReference type="Pfam" id="PF02687">
    <property type="entry name" value="FtsX"/>
    <property type="match status" value="1"/>
</dbReference>
<gene>
    <name evidence="10" type="ORF">RWH44_12865</name>
</gene>
<evidence type="ECO:0000256" key="2">
    <source>
        <dbReference type="ARBA" id="ARBA00022475"/>
    </source>
</evidence>
<dbReference type="Pfam" id="PF12704">
    <property type="entry name" value="MacB_PCD"/>
    <property type="match status" value="1"/>
</dbReference>
<keyword evidence="2" id="KW-1003">Cell membrane</keyword>
<dbReference type="PANTHER" id="PTHR30572">
    <property type="entry name" value="MEMBRANE COMPONENT OF TRANSPORTER-RELATED"/>
    <property type="match status" value="1"/>
</dbReference>
<dbReference type="InterPro" id="IPR050250">
    <property type="entry name" value="Macrolide_Exporter_MacB"/>
</dbReference>
<dbReference type="InterPro" id="IPR003838">
    <property type="entry name" value="ABC3_permease_C"/>
</dbReference>
<evidence type="ECO:0000256" key="1">
    <source>
        <dbReference type="ARBA" id="ARBA00004651"/>
    </source>
</evidence>
<evidence type="ECO:0000256" key="4">
    <source>
        <dbReference type="ARBA" id="ARBA00022989"/>
    </source>
</evidence>
<comment type="similarity">
    <text evidence="6">Belongs to the ABC-4 integral membrane protein family.</text>
</comment>
<feature type="transmembrane region" description="Helical" evidence="7">
    <location>
        <begin position="300"/>
        <end position="325"/>
    </location>
</feature>
<evidence type="ECO:0000313" key="11">
    <source>
        <dbReference type="Proteomes" id="UP001261125"/>
    </source>
</evidence>
<comment type="subcellular location">
    <subcellularLocation>
        <location evidence="1">Cell membrane</location>
        <topology evidence="1">Multi-pass membrane protein</topology>
    </subcellularLocation>
</comment>
<sequence>MRALSAVVGALLEAWQEVRVHRTRVLLSLVGVAVAVCSLTTVVALGAIVQQANQELSERQSGRPASLSVSAYRTDGGTLAASEIDAAWNEVVDRYGIAYASRALPLMQAVPFPDGIVQVATQAVDQPYGEMHRVQMSEGEWFTDLDAQQLAPRIIVSEIFWDRLGRPPLESHPVVALGGQGVPNAASGIPSGGVRAVIVGVTPVATWETEPTMFMLTDQLQAMQKAAASERGEAAASSNDPYGGPSMPSYEMWVPPEIADQLTDVVKRDLRAALGTGVEVTADRRDWATYGEDPFLVTKMVVIGIAVLVLLLGALGLVNIALVTVKQRVREIGIRRSFGATASRVFFAVMLESVVATVVAGAAGVIVSILVVQSPAVRDLIGQGMVSDFPPFPVDAAVTGLIAATVVGAIAGLLPALVAVRVKVIDAIRY</sequence>
<keyword evidence="11" id="KW-1185">Reference proteome</keyword>
<evidence type="ECO:0000259" key="9">
    <source>
        <dbReference type="Pfam" id="PF12704"/>
    </source>
</evidence>
<proteinExistence type="inferred from homology"/>
<dbReference type="InterPro" id="IPR025857">
    <property type="entry name" value="MacB_PCD"/>
</dbReference>
<feature type="transmembrane region" description="Helical" evidence="7">
    <location>
        <begin position="345"/>
        <end position="372"/>
    </location>
</feature>
<feature type="transmembrane region" description="Helical" evidence="7">
    <location>
        <begin position="25"/>
        <end position="49"/>
    </location>
</feature>
<protein>
    <submittedName>
        <fullName evidence="10">ABC transporter permease</fullName>
    </submittedName>
</protein>
<reference evidence="10 11" key="1">
    <citation type="submission" date="2023-09" db="EMBL/GenBank/DDBJ databases">
        <title>Microbacterium fusihabitans sp. nov., Microbacterium phycihabitans sp. nov., and Microbacterium cervinum sp. nov., isolated from dried seaweeds of beach.</title>
        <authorList>
            <person name="Lee S.D."/>
        </authorList>
    </citation>
    <scope>NUCLEOTIDE SEQUENCE [LARGE SCALE GENOMIC DNA]</scope>
    <source>
        <strain evidence="10 11">KSW2-29</strain>
    </source>
</reference>
<evidence type="ECO:0000313" key="10">
    <source>
        <dbReference type="EMBL" id="MDU0346587.1"/>
    </source>
</evidence>
<dbReference type="RefSeq" id="WP_316004862.1">
    <property type="nucleotide sequence ID" value="NZ_JAWDIT010000004.1"/>
</dbReference>
<name>A0ABU3SQC7_9MICO</name>
<dbReference type="EMBL" id="JAWDIT010000004">
    <property type="protein sequence ID" value="MDU0346587.1"/>
    <property type="molecule type" value="Genomic_DNA"/>
</dbReference>
<dbReference type="PANTHER" id="PTHR30572:SF4">
    <property type="entry name" value="ABC TRANSPORTER PERMEASE YTRF"/>
    <property type="match status" value="1"/>
</dbReference>